<comment type="subcellular location">
    <subcellularLocation>
        <location evidence="2">Periplasm</location>
    </subcellularLocation>
</comment>
<comment type="function">
    <text evidence="1">Flagellum-specific muramidase which hydrolyzes the peptidoglycan layer to assemble the rod structure in the periplasmic space.</text>
</comment>
<keyword evidence="6" id="KW-0574">Periplasm</keyword>
<dbReference type="Pfam" id="PF10135">
    <property type="entry name" value="Rod-binding"/>
    <property type="match status" value="1"/>
</dbReference>
<keyword evidence="9" id="KW-0961">Cell wall biogenesis/degradation</keyword>
<evidence type="ECO:0000256" key="7">
    <source>
        <dbReference type="ARBA" id="ARBA00022801"/>
    </source>
</evidence>
<name>A0A4R3JUR5_9PROT</name>
<dbReference type="InterPro" id="IPR013377">
    <property type="entry name" value="FlgJ"/>
</dbReference>
<dbReference type="PANTHER" id="PTHR33308">
    <property type="entry name" value="PEPTIDOGLYCAN HYDROLASE FLGJ"/>
    <property type="match status" value="1"/>
</dbReference>
<evidence type="ECO:0000313" key="13">
    <source>
        <dbReference type="Proteomes" id="UP000295135"/>
    </source>
</evidence>
<evidence type="ECO:0000256" key="6">
    <source>
        <dbReference type="ARBA" id="ARBA00022764"/>
    </source>
</evidence>
<evidence type="ECO:0000256" key="8">
    <source>
        <dbReference type="ARBA" id="ARBA00023295"/>
    </source>
</evidence>
<organism evidence="12 13">
    <name type="scientific">Sulfuritortus calidifontis</name>
    <dbReference type="NCBI Taxonomy" id="1914471"/>
    <lineage>
        <taxon>Bacteria</taxon>
        <taxon>Pseudomonadati</taxon>
        <taxon>Pseudomonadota</taxon>
        <taxon>Betaproteobacteria</taxon>
        <taxon>Nitrosomonadales</taxon>
        <taxon>Thiobacillaceae</taxon>
        <taxon>Sulfuritortus</taxon>
    </lineage>
</organism>
<evidence type="ECO:0000256" key="10">
    <source>
        <dbReference type="ARBA" id="ARBA00030835"/>
    </source>
</evidence>
<dbReference type="PANTHER" id="PTHR33308:SF9">
    <property type="entry name" value="PEPTIDOGLYCAN HYDROLASE FLGJ"/>
    <property type="match status" value="1"/>
</dbReference>
<evidence type="ECO:0000256" key="9">
    <source>
        <dbReference type="ARBA" id="ARBA00023316"/>
    </source>
</evidence>
<dbReference type="OrthoDB" id="289937at2"/>
<keyword evidence="12" id="KW-0969">Cilium</keyword>
<evidence type="ECO:0000256" key="5">
    <source>
        <dbReference type="ARBA" id="ARBA00013433"/>
    </source>
</evidence>
<evidence type="ECO:0000313" key="12">
    <source>
        <dbReference type="EMBL" id="TCS71512.1"/>
    </source>
</evidence>
<protein>
    <recommendedName>
        <fullName evidence="5">Peptidoglycan hydrolase FlgJ</fullName>
    </recommendedName>
    <alternativeName>
        <fullName evidence="10">Muramidase FlgJ</fullName>
    </alternativeName>
</protein>
<dbReference type="AlphaFoldDB" id="A0A4R3JUR5"/>
<dbReference type="Pfam" id="PF01832">
    <property type="entry name" value="Glucosaminidase"/>
    <property type="match status" value="1"/>
</dbReference>
<dbReference type="GO" id="GO:0044780">
    <property type="term" value="P:bacterial-type flagellum assembly"/>
    <property type="evidence" value="ECO:0007669"/>
    <property type="project" value="InterPro"/>
</dbReference>
<keyword evidence="13" id="KW-1185">Reference proteome</keyword>
<dbReference type="Gene3D" id="2.10.70.40">
    <property type="entry name" value="peptidoglycan hydrolase"/>
    <property type="match status" value="1"/>
</dbReference>
<dbReference type="PRINTS" id="PR01002">
    <property type="entry name" value="FLGFLGJ"/>
</dbReference>
<sequence>MLPTTPALADRLAVDVNSAAALRAKARAGDDAALRAATKEFESMMVNIMLKTMRETRFIDKDADPFGSQTVQLYRELLDQQWARKIGDGRGLGFADMMYKQLKAQGELAVQYANGQAVQPPAGGIPVANPIPLSLRERGRGEGSGAQESMAADLPAGQAIPSPPSPLPGEGGETARQAFLDRLHPHAEAAAARLGVPAEYILAHAALESGWGKREITRPDGRPSHNLFGIKAGGRWTGEAAEVTTTEYRYGLPVKQVERFRAYSSYAEAFDDYAGLMQGRYAGALGGDAKAFAEGLQQGGYATDPRYGAKLQQLISQLA</sequence>
<dbReference type="NCBIfam" id="TIGR02541">
    <property type="entry name" value="flagell_FlgJ"/>
    <property type="match status" value="1"/>
</dbReference>
<comment type="similarity">
    <text evidence="3">In the N-terminal section; belongs to the FlgJ family.</text>
</comment>
<accession>A0A4R3JUR5</accession>
<dbReference type="GO" id="GO:0042597">
    <property type="term" value="C:periplasmic space"/>
    <property type="evidence" value="ECO:0007669"/>
    <property type="project" value="UniProtKB-SubCell"/>
</dbReference>
<dbReference type="Proteomes" id="UP000295135">
    <property type="component" value="Unassembled WGS sequence"/>
</dbReference>
<keyword evidence="7" id="KW-0378">Hydrolase</keyword>
<gene>
    <name evidence="12" type="ORF">EDC61_10958</name>
</gene>
<dbReference type="GO" id="GO:0016798">
    <property type="term" value="F:hydrolase activity, acting on glycosyl bonds"/>
    <property type="evidence" value="ECO:0007669"/>
    <property type="project" value="UniProtKB-KW"/>
</dbReference>
<dbReference type="GO" id="GO:0004040">
    <property type="term" value="F:amidase activity"/>
    <property type="evidence" value="ECO:0007669"/>
    <property type="project" value="InterPro"/>
</dbReference>
<evidence type="ECO:0000256" key="4">
    <source>
        <dbReference type="ARBA" id="ARBA00007974"/>
    </source>
</evidence>
<keyword evidence="8" id="KW-0326">Glycosidase</keyword>
<reference evidence="12 13" key="1">
    <citation type="submission" date="2019-03" db="EMBL/GenBank/DDBJ databases">
        <title>Genomic Encyclopedia of Type Strains, Phase IV (KMG-IV): sequencing the most valuable type-strain genomes for metagenomic binning, comparative biology and taxonomic classification.</title>
        <authorList>
            <person name="Goeker M."/>
        </authorList>
    </citation>
    <scope>NUCLEOTIDE SEQUENCE [LARGE SCALE GENOMIC DNA]</scope>
    <source>
        <strain evidence="12 13">DSM 103923</strain>
    </source>
</reference>
<evidence type="ECO:0000256" key="2">
    <source>
        <dbReference type="ARBA" id="ARBA00004418"/>
    </source>
</evidence>
<keyword evidence="12" id="KW-0282">Flagellum</keyword>
<proteinExistence type="inferred from homology"/>
<comment type="similarity">
    <text evidence="4">In the C-terminal section; belongs to the glycosyl hydrolase 73 family.</text>
</comment>
<dbReference type="GO" id="GO:0071973">
    <property type="term" value="P:bacterial-type flagellum-dependent cell motility"/>
    <property type="evidence" value="ECO:0007669"/>
    <property type="project" value="TreeGrafter"/>
</dbReference>
<dbReference type="Gene3D" id="1.10.530.10">
    <property type="match status" value="2"/>
</dbReference>
<dbReference type="EMBL" id="SLZY01000009">
    <property type="protein sequence ID" value="TCS71512.1"/>
    <property type="molecule type" value="Genomic_DNA"/>
</dbReference>
<evidence type="ECO:0000259" key="11">
    <source>
        <dbReference type="SMART" id="SM00047"/>
    </source>
</evidence>
<evidence type="ECO:0000256" key="1">
    <source>
        <dbReference type="ARBA" id="ARBA00002954"/>
    </source>
</evidence>
<dbReference type="GO" id="GO:0071555">
    <property type="term" value="P:cell wall organization"/>
    <property type="evidence" value="ECO:0007669"/>
    <property type="project" value="UniProtKB-KW"/>
</dbReference>
<dbReference type="SMART" id="SM00047">
    <property type="entry name" value="LYZ2"/>
    <property type="match status" value="1"/>
</dbReference>
<comment type="caution">
    <text evidence="12">The sequence shown here is derived from an EMBL/GenBank/DDBJ whole genome shotgun (WGS) entry which is preliminary data.</text>
</comment>
<feature type="domain" description="Mannosyl-glycoprotein endo-beta-N-acetylglucosamidase-like" evidence="11">
    <location>
        <begin position="167"/>
        <end position="319"/>
    </location>
</feature>
<dbReference type="InterPro" id="IPR051056">
    <property type="entry name" value="Glycosyl_Hydrolase_73"/>
</dbReference>
<evidence type="ECO:0000256" key="3">
    <source>
        <dbReference type="ARBA" id="ARBA00006880"/>
    </source>
</evidence>
<dbReference type="RefSeq" id="WP_126461262.1">
    <property type="nucleotide sequence ID" value="NZ_AP018721.1"/>
</dbReference>
<dbReference type="InterPro" id="IPR019301">
    <property type="entry name" value="Flagellar_prot_FlgJ_N"/>
</dbReference>
<dbReference type="InterPro" id="IPR002901">
    <property type="entry name" value="MGlyc_endo_b_GlcNAc-like_dom"/>
</dbReference>
<keyword evidence="12" id="KW-0966">Cell projection</keyword>